<dbReference type="Proteomes" id="UP001607302">
    <property type="component" value="Unassembled WGS sequence"/>
</dbReference>
<gene>
    <name evidence="1" type="ORF">V1478_006062</name>
</gene>
<name>A0ABD2B6U1_VESSQ</name>
<feature type="non-terminal residue" evidence="1">
    <location>
        <position position="99"/>
    </location>
</feature>
<accession>A0ABD2B6U1</accession>
<evidence type="ECO:0000313" key="1">
    <source>
        <dbReference type="EMBL" id="KAL2728430.1"/>
    </source>
</evidence>
<evidence type="ECO:0000313" key="2">
    <source>
        <dbReference type="Proteomes" id="UP001607302"/>
    </source>
</evidence>
<dbReference type="EMBL" id="JAUDFV010000132">
    <property type="protein sequence ID" value="KAL2728430.1"/>
    <property type="molecule type" value="Genomic_DNA"/>
</dbReference>
<protein>
    <submittedName>
        <fullName evidence="1">Cyclic GMP-AMP synthase-like receptor</fullName>
    </submittedName>
</protein>
<dbReference type="Gene3D" id="3.30.460.90">
    <property type="match status" value="1"/>
</dbReference>
<dbReference type="AlphaFoldDB" id="A0ABD2B6U1"/>
<sequence length="99" mass="11722">MEIENNKYFNSDKVLNDINKLFVSVQENEKKKINQNLHEVIDGILEKMKEDAFFKKVFQRKLFGGSFYKGTKISAPKEFDIDIIIKLPINYECINVRQF</sequence>
<organism evidence="1 2">
    <name type="scientific">Vespula squamosa</name>
    <name type="common">Southern yellow jacket</name>
    <name type="synonym">Wasp</name>
    <dbReference type="NCBI Taxonomy" id="30214"/>
    <lineage>
        <taxon>Eukaryota</taxon>
        <taxon>Metazoa</taxon>
        <taxon>Ecdysozoa</taxon>
        <taxon>Arthropoda</taxon>
        <taxon>Hexapoda</taxon>
        <taxon>Insecta</taxon>
        <taxon>Pterygota</taxon>
        <taxon>Neoptera</taxon>
        <taxon>Endopterygota</taxon>
        <taxon>Hymenoptera</taxon>
        <taxon>Apocrita</taxon>
        <taxon>Aculeata</taxon>
        <taxon>Vespoidea</taxon>
        <taxon>Vespidae</taxon>
        <taxon>Vespinae</taxon>
        <taxon>Vespula</taxon>
    </lineage>
</organism>
<comment type="caution">
    <text evidence="1">The sequence shown here is derived from an EMBL/GenBank/DDBJ whole genome shotgun (WGS) entry which is preliminary data.</text>
</comment>
<reference evidence="1 2" key="1">
    <citation type="journal article" date="2024" name="Ann. Entomol. Soc. Am.">
        <title>Genomic analyses of the southern and eastern yellowjacket wasps (Hymenoptera: Vespidae) reveal evolutionary signatures of social life.</title>
        <authorList>
            <person name="Catto M.A."/>
            <person name="Caine P.B."/>
            <person name="Orr S.E."/>
            <person name="Hunt B.G."/>
            <person name="Goodisman M.A.D."/>
        </authorList>
    </citation>
    <scope>NUCLEOTIDE SEQUENCE [LARGE SCALE GENOMIC DNA]</scope>
    <source>
        <strain evidence="1">233</strain>
        <tissue evidence="1">Head and thorax</tissue>
    </source>
</reference>
<proteinExistence type="predicted"/>
<keyword evidence="2" id="KW-1185">Reference proteome</keyword>